<keyword evidence="3 6" id="KW-0812">Transmembrane</keyword>
<feature type="transmembrane region" description="Helical" evidence="6">
    <location>
        <begin position="110"/>
        <end position="129"/>
    </location>
</feature>
<feature type="transmembrane region" description="Helical" evidence="6">
    <location>
        <begin position="77"/>
        <end position="98"/>
    </location>
</feature>
<dbReference type="VEuPathDB" id="FungiDB:TSTA_079600"/>
<evidence type="ECO:0000256" key="6">
    <source>
        <dbReference type="SAM" id="Phobius"/>
    </source>
</evidence>
<feature type="transmembrane region" description="Helical" evidence="6">
    <location>
        <begin position="288"/>
        <end position="310"/>
    </location>
</feature>
<reference evidence="8" key="1">
    <citation type="journal article" date="2015" name="Genome Announc.">
        <title>Genome sequence of the AIDS-associated pathogen Penicillium marneffei (ATCC18224) and its near taxonomic relative Talaromyces stipitatus (ATCC10500).</title>
        <authorList>
            <person name="Nierman W.C."/>
            <person name="Fedorova-Abrams N.D."/>
            <person name="Andrianopoulos A."/>
        </authorList>
    </citation>
    <scope>NUCLEOTIDE SEQUENCE [LARGE SCALE GENOMIC DNA]</scope>
    <source>
        <strain evidence="8">ATCC 10500 / CBS 375.48 / QM 6759 / NRRL 1006</strain>
    </source>
</reference>
<dbReference type="PIRSF" id="PIRSF006060">
    <property type="entry name" value="AA_transporter"/>
    <property type="match status" value="1"/>
</dbReference>
<dbReference type="Proteomes" id="UP000001745">
    <property type="component" value="Unassembled WGS sequence"/>
</dbReference>
<accession>B8LWX2</accession>
<keyword evidence="8" id="KW-1185">Reference proteome</keyword>
<evidence type="ECO:0000256" key="4">
    <source>
        <dbReference type="ARBA" id="ARBA00022989"/>
    </source>
</evidence>
<dbReference type="EMBL" id="EQ962652">
    <property type="protein sequence ID" value="EED24605.1"/>
    <property type="molecule type" value="Genomic_DNA"/>
</dbReference>
<dbReference type="STRING" id="441959.B8LWX2"/>
<evidence type="ECO:0000313" key="7">
    <source>
        <dbReference type="EMBL" id="EED24605.1"/>
    </source>
</evidence>
<protein>
    <submittedName>
        <fullName evidence="7">Amino acid permease, putative</fullName>
    </submittedName>
</protein>
<dbReference type="AlphaFoldDB" id="B8LWX2"/>
<dbReference type="Pfam" id="PF13520">
    <property type="entry name" value="AA_permease_2"/>
    <property type="match status" value="1"/>
</dbReference>
<feature type="transmembrane region" description="Helical" evidence="6">
    <location>
        <begin position="149"/>
        <end position="170"/>
    </location>
</feature>
<dbReference type="GO" id="GO:0016020">
    <property type="term" value="C:membrane"/>
    <property type="evidence" value="ECO:0007669"/>
    <property type="project" value="UniProtKB-SubCell"/>
</dbReference>
<evidence type="ECO:0000256" key="2">
    <source>
        <dbReference type="ARBA" id="ARBA00022448"/>
    </source>
</evidence>
<organism evidence="7 8">
    <name type="scientific">Talaromyces stipitatus (strain ATCC 10500 / CBS 375.48 / QM 6759 / NRRL 1006)</name>
    <name type="common">Penicillium stipitatum</name>
    <dbReference type="NCBI Taxonomy" id="441959"/>
    <lineage>
        <taxon>Eukaryota</taxon>
        <taxon>Fungi</taxon>
        <taxon>Dikarya</taxon>
        <taxon>Ascomycota</taxon>
        <taxon>Pezizomycotina</taxon>
        <taxon>Eurotiomycetes</taxon>
        <taxon>Eurotiomycetidae</taxon>
        <taxon>Eurotiales</taxon>
        <taxon>Trichocomaceae</taxon>
        <taxon>Talaromyces</taxon>
        <taxon>Talaromyces sect. Talaromyces</taxon>
    </lineage>
</organism>
<dbReference type="OrthoDB" id="3257095at2759"/>
<feature type="transmembrane region" description="Helical" evidence="6">
    <location>
        <begin position="393"/>
        <end position="411"/>
    </location>
</feature>
<dbReference type="GeneID" id="8103888"/>
<dbReference type="Gene3D" id="1.20.1740.10">
    <property type="entry name" value="Amino acid/polyamine transporter I"/>
    <property type="match status" value="1"/>
</dbReference>
<feature type="transmembrane region" description="Helical" evidence="6">
    <location>
        <begin position="39"/>
        <end position="57"/>
    </location>
</feature>
<feature type="transmembrane region" description="Helical" evidence="6">
    <location>
        <begin position="191"/>
        <end position="210"/>
    </location>
</feature>
<dbReference type="GO" id="GO:0022857">
    <property type="term" value="F:transmembrane transporter activity"/>
    <property type="evidence" value="ECO:0007669"/>
    <property type="project" value="InterPro"/>
</dbReference>
<keyword evidence="5 6" id="KW-0472">Membrane</keyword>
<dbReference type="PANTHER" id="PTHR45649:SF5">
    <property type="entry name" value="GABA TRANSPORTER (EUROFUNG)-RELATED"/>
    <property type="match status" value="1"/>
</dbReference>
<evidence type="ECO:0000256" key="5">
    <source>
        <dbReference type="ARBA" id="ARBA00023136"/>
    </source>
</evidence>
<evidence type="ECO:0000256" key="3">
    <source>
        <dbReference type="ARBA" id="ARBA00022692"/>
    </source>
</evidence>
<keyword evidence="4 6" id="KW-1133">Transmembrane helix</keyword>
<dbReference type="PhylomeDB" id="B8LWX2"/>
<dbReference type="PANTHER" id="PTHR45649">
    <property type="entry name" value="AMINO-ACID PERMEASE BAT1"/>
    <property type="match status" value="1"/>
</dbReference>
<feature type="transmembrane region" description="Helical" evidence="6">
    <location>
        <begin position="316"/>
        <end position="338"/>
    </location>
</feature>
<feature type="transmembrane region" description="Helical" evidence="6">
    <location>
        <begin position="359"/>
        <end position="381"/>
    </location>
</feature>
<dbReference type="eggNOG" id="KOG1289">
    <property type="taxonomic scope" value="Eukaryota"/>
</dbReference>
<gene>
    <name evidence="7" type="ORF">TSTA_079600</name>
</gene>
<evidence type="ECO:0000313" key="8">
    <source>
        <dbReference type="Proteomes" id="UP000001745"/>
    </source>
</evidence>
<dbReference type="InParanoid" id="B8LWX2"/>
<evidence type="ECO:0000256" key="1">
    <source>
        <dbReference type="ARBA" id="ARBA00004141"/>
    </source>
</evidence>
<sequence>MALSLAEMASICPIAGAQYHWTALFAPAKIRSFITWMQGWATIFAWQSSTTSIFLLVSKQVQGLIILNYPDYDATQWQSTLLMWAFTAFSFAVNVWGIQLLPLLQLFGGIFHVVLFIVLSVPLILLAPRSTPDFVFKTVMSNGGWENSGISWCIGMLTVTYCFLGFDGAVHMSEEVRNPARVVPRIIIQSMLINGVLAFGFVLILLFFIGDVKAALDSASGFPSIAVFYQATKSAKAATAMQCGITAIGLMSSIGVVASVSRLTWAFARDGGLPFSKFFAHIDSRFHVPFRSIGLVCMVVVLLSLINIGSTTALNAILALTTCSLYTSYLIPIVLLVIRRFDKTGTPIQWGPWTMGPRIGLMVNIYAIVFGTFIIIFSPFPTILPVTAENMNYSGPVYGFMAILLLIDWFVRGKERFQGPLKEQMQKAANYNS</sequence>
<comment type="subcellular location">
    <subcellularLocation>
        <location evidence="1">Membrane</location>
        <topology evidence="1">Multi-pass membrane protein</topology>
    </subcellularLocation>
</comment>
<dbReference type="HOGENOM" id="CLU_004495_6_2_1"/>
<dbReference type="OMA" id="AQYHWTA"/>
<proteinExistence type="predicted"/>
<dbReference type="RefSeq" id="XP_002341992.1">
    <property type="nucleotide sequence ID" value="XM_002341951.1"/>
</dbReference>
<dbReference type="InterPro" id="IPR002293">
    <property type="entry name" value="AA/rel_permease1"/>
</dbReference>
<feature type="transmembrane region" description="Helical" evidence="6">
    <location>
        <begin position="245"/>
        <end position="268"/>
    </location>
</feature>
<name>B8LWX2_TALSN</name>
<keyword evidence="2" id="KW-0813">Transport</keyword>